<reference evidence="1" key="1">
    <citation type="journal article" date="2014" name="Nat. Genet.">
        <title>Genome and transcriptome of the porcine whipworm Trichuris suis.</title>
        <authorList>
            <person name="Jex A.R."/>
            <person name="Nejsum P."/>
            <person name="Schwarz E.M."/>
            <person name="Hu L."/>
            <person name="Young N.D."/>
            <person name="Hall R.S."/>
            <person name="Korhonen P.K."/>
            <person name="Liao S."/>
            <person name="Thamsborg S."/>
            <person name="Xia J."/>
            <person name="Xu P."/>
            <person name="Wang S."/>
            <person name="Scheerlinck J.P."/>
            <person name="Hofmann A."/>
            <person name="Sternberg P.W."/>
            <person name="Wang J."/>
            <person name="Gasser R.B."/>
        </authorList>
    </citation>
    <scope>NUCLEOTIDE SEQUENCE [LARGE SCALE GENOMIC DNA]</scope>
    <source>
        <strain evidence="1">DCEP-RM93F</strain>
    </source>
</reference>
<dbReference type="Proteomes" id="UP000030758">
    <property type="component" value="Unassembled WGS sequence"/>
</dbReference>
<accession>A0A085MQT2</accession>
<name>A0A085MQT2_9BILA</name>
<dbReference type="AlphaFoldDB" id="A0A085MQT2"/>
<evidence type="ECO:0000313" key="1">
    <source>
        <dbReference type="EMBL" id="KFD59578.1"/>
    </source>
</evidence>
<gene>
    <name evidence="1" type="ORF">M514_28243</name>
</gene>
<protein>
    <submittedName>
        <fullName evidence="1">Uncharacterized protein</fullName>
    </submittedName>
</protein>
<proteinExistence type="predicted"/>
<organism evidence="1">
    <name type="scientific">Trichuris suis</name>
    <name type="common">pig whipworm</name>
    <dbReference type="NCBI Taxonomy" id="68888"/>
    <lineage>
        <taxon>Eukaryota</taxon>
        <taxon>Metazoa</taxon>
        <taxon>Ecdysozoa</taxon>
        <taxon>Nematoda</taxon>
        <taxon>Enoplea</taxon>
        <taxon>Dorylaimia</taxon>
        <taxon>Trichinellida</taxon>
        <taxon>Trichuridae</taxon>
        <taxon>Trichuris</taxon>
    </lineage>
</organism>
<sequence>MAVRFSWLLRSEKTYLFCLSHPGKDRPSLSFPSKCIVQLFLTDIITDMKICADRKPQDGTIRSGTDRVKVIFHPEFLSPTNHFA</sequence>
<dbReference type="EMBL" id="KL367822">
    <property type="protein sequence ID" value="KFD59578.1"/>
    <property type="molecule type" value="Genomic_DNA"/>
</dbReference>